<comment type="caution">
    <text evidence="15">The sequence shown here is derived from an EMBL/GenBank/DDBJ whole genome shotgun (WGS) entry which is preliminary data.</text>
</comment>
<dbReference type="PANTHER" id="PTHR43071">
    <property type="entry name" value="2-AMINO-4-HYDROXY-6-HYDROXYMETHYLDIHYDROPTERIDINE PYROPHOSPHOKINASE"/>
    <property type="match status" value="1"/>
</dbReference>
<feature type="domain" description="7,8-dihydro-6-hydroxymethylpterin-pyrophosphokinase" evidence="13">
    <location>
        <begin position="5"/>
        <end position="132"/>
    </location>
</feature>
<dbReference type="GO" id="GO:0046656">
    <property type="term" value="P:folic acid biosynthetic process"/>
    <property type="evidence" value="ECO:0007669"/>
    <property type="project" value="UniProtKB-KW"/>
</dbReference>
<protein>
    <recommendedName>
        <fullName evidence="4">2-amino-4-hydroxy-6-hydroxymethyldihydropteridine pyrophosphokinase</fullName>
        <ecNumber evidence="3">2.7.6.3</ecNumber>
    </recommendedName>
    <alternativeName>
        <fullName evidence="11">6-hydroxymethyl-7,8-dihydropterin pyrophosphokinase</fullName>
    </alternativeName>
    <alternativeName>
        <fullName evidence="12">7,8-dihydro-6-hydroxymethylpterin-pyrophosphokinase</fullName>
    </alternativeName>
</protein>
<evidence type="ECO:0000256" key="2">
    <source>
        <dbReference type="ARBA" id="ARBA00005810"/>
    </source>
</evidence>
<dbReference type="NCBIfam" id="TIGR01498">
    <property type="entry name" value="folK"/>
    <property type="match status" value="1"/>
</dbReference>
<evidence type="ECO:0000256" key="9">
    <source>
        <dbReference type="ARBA" id="ARBA00022909"/>
    </source>
</evidence>
<comment type="similarity">
    <text evidence="2">Belongs to the HPPK family.</text>
</comment>
<dbReference type="SUPFAM" id="SSF55083">
    <property type="entry name" value="6-hydroxymethyl-7,8-dihydropterin pyrophosphokinase, HPPK"/>
    <property type="match status" value="1"/>
</dbReference>
<gene>
    <name evidence="15" type="primary">folK</name>
    <name evidence="15" type="ORF">SMC5_04605</name>
    <name evidence="14" type="ORF">SMC6_04025</name>
</gene>
<organism evidence="15 17">
    <name type="scientific">Candidatus Cryosericum odellii</name>
    <dbReference type="NCBI Taxonomy" id="2290917"/>
    <lineage>
        <taxon>Bacteria</taxon>
        <taxon>Pseudomonadati</taxon>
        <taxon>Caldisericota/Cryosericota group</taxon>
        <taxon>Candidatus Cryosericota</taxon>
        <taxon>Candidatus Cryosericia</taxon>
        <taxon>Candidatus Cryosericales</taxon>
        <taxon>Candidatus Cryosericaceae</taxon>
        <taxon>Candidatus Cryosericum</taxon>
    </lineage>
</organism>
<dbReference type="EMBL" id="QXIU01000111">
    <property type="protein sequence ID" value="RIE11417.1"/>
    <property type="molecule type" value="Genomic_DNA"/>
</dbReference>
<evidence type="ECO:0000313" key="15">
    <source>
        <dbReference type="EMBL" id="RIE11417.1"/>
    </source>
</evidence>
<evidence type="ECO:0000256" key="12">
    <source>
        <dbReference type="ARBA" id="ARBA00033413"/>
    </source>
</evidence>
<evidence type="ECO:0000256" key="4">
    <source>
        <dbReference type="ARBA" id="ARBA00016218"/>
    </source>
</evidence>
<dbReference type="RefSeq" id="WP_119119787.1">
    <property type="nucleotide sequence ID" value="NZ_QXIT01000073.1"/>
</dbReference>
<dbReference type="UniPathway" id="UPA00077">
    <property type="reaction ID" value="UER00155"/>
</dbReference>
<dbReference type="CDD" id="cd00483">
    <property type="entry name" value="HPPK"/>
    <property type="match status" value="1"/>
</dbReference>
<evidence type="ECO:0000313" key="14">
    <source>
        <dbReference type="EMBL" id="RIE08563.1"/>
    </source>
</evidence>
<evidence type="ECO:0000256" key="6">
    <source>
        <dbReference type="ARBA" id="ARBA00022741"/>
    </source>
</evidence>
<dbReference type="GO" id="GO:0003848">
    <property type="term" value="F:2-amino-4-hydroxy-6-hydroxymethyldihydropteridine diphosphokinase activity"/>
    <property type="evidence" value="ECO:0007669"/>
    <property type="project" value="UniProtKB-EC"/>
</dbReference>
<dbReference type="OrthoDB" id="9808041at2"/>
<accession>A0A398DGU1</accession>
<evidence type="ECO:0000256" key="11">
    <source>
        <dbReference type="ARBA" id="ARBA00029766"/>
    </source>
</evidence>
<dbReference type="EC" id="2.7.6.3" evidence="3"/>
<name>A0A398DGU1_9BACT</name>
<dbReference type="PANTHER" id="PTHR43071:SF1">
    <property type="entry name" value="2-AMINO-4-HYDROXY-6-HYDROXYMETHYLDIHYDROPTERIDINE PYROPHOSPHOKINASE"/>
    <property type="match status" value="1"/>
</dbReference>
<evidence type="ECO:0000313" key="16">
    <source>
        <dbReference type="Proteomes" id="UP000266260"/>
    </source>
</evidence>
<evidence type="ECO:0000256" key="8">
    <source>
        <dbReference type="ARBA" id="ARBA00022840"/>
    </source>
</evidence>
<comment type="function">
    <text evidence="10">Catalyzes the transfer of pyrophosphate from adenosine triphosphate (ATP) to 6-hydroxymethyl-7,8-dihydropterin, an enzymatic step in folate biosynthesis pathway.</text>
</comment>
<comment type="pathway">
    <text evidence="1">Cofactor biosynthesis; tetrahydrofolate biosynthesis; 2-amino-4-hydroxy-6-hydroxymethyl-7,8-dihydropteridine diphosphate from 7,8-dihydroneopterin triphosphate: step 4/4.</text>
</comment>
<evidence type="ECO:0000256" key="3">
    <source>
        <dbReference type="ARBA" id="ARBA00013253"/>
    </source>
</evidence>
<proteinExistence type="inferred from homology"/>
<evidence type="ECO:0000259" key="13">
    <source>
        <dbReference type="Pfam" id="PF01288"/>
    </source>
</evidence>
<evidence type="ECO:0000313" key="17">
    <source>
        <dbReference type="Proteomes" id="UP000266489"/>
    </source>
</evidence>
<keyword evidence="6" id="KW-0547">Nucleotide-binding</keyword>
<accession>A0A398D161</accession>
<dbReference type="Proteomes" id="UP000266260">
    <property type="component" value="Unassembled WGS sequence"/>
</dbReference>
<evidence type="ECO:0000256" key="1">
    <source>
        <dbReference type="ARBA" id="ARBA00005051"/>
    </source>
</evidence>
<keyword evidence="7 15" id="KW-0418">Kinase</keyword>
<reference evidence="16 17" key="1">
    <citation type="submission" date="2018-09" db="EMBL/GenBank/DDBJ databases">
        <title>Discovery and Ecogenomic Context for Candidatus Cryosericales, a Global Caldiserica Order Active in Thawing Permafrost.</title>
        <authorList>
            <person name="Martinez M.A."/>
            <person name="Woodcroft B.J."/>
            <person name="Ignacio Espinoza J.C."/>
            <person name="Zayed A."/>
            <person name="Singleton C.M."/>
            <person name="Boyd J."/>
            <person name="Li Y.-F."/>
            <person name="Purvine S."/>
            <person name="Maughan H."/>
            <person name="Hodgkins S.B."/>
            <person name="Anderson D."/>
            <person name="Sederholm M."/>
            <person name="Temperton B."/>
            <person name="Saleska S.R."/>
            <person name="Tyson G.W."/>
            <person name="Rich V.I."/>
        </authorList>
    </citation>
    <scope>NUCLEOTIDE SEQUENCE [LARGE SCALE GENOMIC DNA]</scope>
    <source>
        <strain evidence="15 17">SMC5</strain>
        <strain evidence="14 16">SMC6</strain>
    </source>
</reference>
<keyword evidence="9" id="KW-0289">Folate biosynthesis</keyword>
<evidence type="ECO:0000256" key="10">
    <source>
        <dbReference type="ARBA" id="ARBA00029409"/>
    </source>
</evidence>
<dbReference type="InterPro" id="IPR035907">
    <property type="entry name" value="Hppk_sf"/>
</dbReference>
<dbReference type="InterPro" id="IPR000550">
    <property type="entry name" value="Hppk"/>
</dbReference>
<sequence>MSRAVLGLGSNLGQRQDNIMNAVHAVERLPETTVIVSSSLYETTPIDVPNEQDDYLNACMVIMTELSPHALLGACLGIEAAMGRERKIPHDSRTIDIDLLIYEGVVNCDAELTVPHPQMLKRAFVLVPLSEIFTNGVAIGVDFSAELSRLDTTGIHLF</sequence>
<keyword evidence="16" id="KW-1185">Reference proteome</keyword>
<dbReference type="Gene3D" id="3.30.70.560">
    <property type="entry name" value="7,8-Dihydro-6-hydroxymethylpterin-pyrophosphokinase HPPK"/>
    <property type="match status" value="1"/>
</dbReference>
<dbReference type="GO" id="GO:0005524">
    <property type="term" value="F:ATP binding"/>
    <property type="evidence" value="ECO:0007669"/>
    <property type="project" value="UniProtKB-KW"/>
</dbReference>
<dbReference type="GO" id="GO:0046654">
    <property type="term" value="P:tetrahydrofolate biosynthetic process"/>
    <property type="evidence" value="ECO:0007669"/>
    <property type="project" value="UniProtKB-UniPathway"/>
</dbReference>
<dbReference type="Proteomes" id="UP000266489">
    <property type="component" value="Unassembled WGS sequence"/>
</dbReference>
<dbReference type="GO" id="GO:0016301">
    <property type="term" value="F:kinase activity"/>
    <property type="evidence" value="ECO:0007669"/>
    <property type="project" value="UniProtKB-KW"/>
</dbReference>
<dbReference type="AlphaFoldDB" id="A0A398DGU1"/>
<dbReference type="EMBL" id="QXIT01000073">
    <property type="protein sequence ID" value="RIE08563.1"/>
    <property type="molecule type" value="Genomic_DNA"/>
</dbReference>
<keyword evidence="5 15" id="KW-0808">Transferase</keyword>
<evidence type="ECO:0000256" key="5">
    <source>
        <dbReference type="ARBA" id="ARBA00022679"/>
    </source>
</evidence>
<evidence type="ECO:0000256" key="7">
    <source>
        <dbReference type="ARBA" id="ARBA00022777"/>
    </source>
</evidence>
<keyword evidence="8" id="KW-0067">ATP-binding</keyword>
<dbReference type="Pfam" id="PF01288">
    <property type="entry name" value="HPPK"/>
    <property type="match status" value="1"/>
</dbReference>